<organism evidence="1 2">
    <name type="scientific">Salipiger profundus</name>
    <dbReference type="NCBI Taxonomy" id="1229727"/>
    <lineage>
        <taxon>Bacteria</taxon>
        <taxon>Pseudomonadati</taxon>
        <taxon>Pseudomonadota</taxon>
        <taxon>Alphaproteobacteria</taxon>
        <taxon>Rhodobacterales</taxon>
        <taxon>Roseobacteraceae</taxon>
        <taxon>Salipiger</taxon>
    </lineage>
</organism>
<dbReference type="RefSeq" id="WP_076623191.1">
    <property type="nucleotide sequence ID" value="NZ_BMEW01000005.1"/>
</dbReference>
<dbReference type="Proteomes" id="UP000186559">
    <property type="component" value="Chromosome"/>
</dbReference>
<reference evidence="1 2" key="1">
    <citation type="submission" date="2016-03" db="EMBL/GenBank/DDBJ databases">
        <title>Deep-sea bacteria in the southern Pacific.</title>
        <authorList>
            <person name="Tang K."/>
        </authorList>
    </citation>
    <scope>NUCLEOTIDE SEQUENCE [LARGE SCALE GENOMIC DNA]</scope>
    <source>
        <strain evidence="1 2">JLT2016</strain>
    </source>
</reference>
<evidence type="ECO:0000313" key="1">
    <source>
        <dbReference type="EMBL" id="APX23025.1"/>
    </source>
</evidence>
<accession>A0A1U7D4M9</accession>
<evidence type="ECO:0000313" key="2">
    <source>
        <dbReference type="Proteomes" id="UP000186559"/>
    </source>
</evidence>
<sequence length="298" mass="31385">MLAVPVRPLPRLVARPVPALPVAALVVGRPVGEVEALLPRLFNLCSGAQKAAFSAALGGHASVAESRADVLRDHLLKFHATWPSLLGIAPQTLPTKWKQGGLSLLSWLFGPSAAPPATPDAFAAFLCHRDNPLAQVLAMIADRFAPGEAVSGLLPEVTPETIWAQGALENSVAARHAGHPVMRSIEARHGRGPLWRASARLYDIEAVSKGRLPAVTRGAGWAMVPATRGTYAMRLSVSGEGRVTAFERVTPTDALLAPGGILDDSLATLPPQKSVLAPLLLDILDPCAPVQLEETEDA</sequence>
<keyword evidence="2" id="KW-1185">Reference proteome</keyword>
<name>A0A1U7D4M9_9RHOB</name>
<dbReference type="EMBL" id="CP014796">
    <property type="protein sequence ID" value="APX23025.1"/>
    <property type="molecule type" value="Genomic_DNA"/>
</dbReference>
<gene>
    <name evidence="1" type="ORF">Ga0080559_TMP2229</name>
</gene>
<protein>
    <submittedName>
        <fullName evidence="1">Hydrogenase maturation factor HoxV/HupK</fullName>
    </submittedName>
</protein>
<dbReference type="OrthoDB" id="7778333at2"/>
<dbReference type="SUPFAM" id="SSF56762">
    <property type="entry name" value="HydB/Nqo4-like"/>
    <property type="match status" value="1"/>
</dbReference>
<dbReference type="AlphaFoldDB" id="A0A1U7D4M9"/>
<dbReference type="STRING" id="1229727.Ga0080559_TMP2229"/>
<dbReference type="KEGG" id="tpro:Ga0080559_TMP2229"/>
<dbReference type="Gene3D" id="1.10.645.10">
    <property type="entry name" value="Cytochrome-c3 Hydrogenase, chain B"/>
    <property type="match status" value="1"/>
</dbReference>
<dbReference type="InterPro" id="IPR029014">
    <property type="entry name" value="NiFe-Hase_large"/>
</dbReference>
<proteinExistence type="predicted"/>
<keyword evidence="1" id="KW-0371">Homeobox</keyword>
<dbReference type="GO" id="GO:0003677">
    <property type="term" value="F:DNA binding"/>
    <property type="evidence" value="ECO:0007669"/>
    <property type="project" value="UniProtKB-KW"/>
</dbReference>